<organism evidence="2">
    <name type="scientific">Clostridium tertium</name>
    <dbReference type="NCBI Taxonomy" id="1559"/>
    <lineage>
        <taxon>Bacteria</taxon>
        <taxon>Bacillati</taxon>
        <taxon>Bacillota</taxon>
        <taxon>Clostridia</taxon>
        <taxon>Eubacteriales</taxon>
        <taxon>Clostridiaceae</taxon>
        <taxon>Clostridium</taxon>
    </lineage>
</organism>
<gene>
    <name evidence="2" type="ORF">CTLFYP3_00143</name>
</gene>
<sequence>MKINKKKVKKGMTLVEVIISVTLLSILIIPLSTLVLSGFRNSKEGENKQKAVYVGQKVLEELKAYDKINLKENTIASPSYKYFELLNGDEVKQVTADSYKSSFQRSIYGLPSEAPRANEPVFNVELTISKNTKFDYDNVNSIDYSKAGYKLKLVKKDGVNKLIDENNPLKEIIVKDDLVIEVKVDKNLEIYNVNDSSNKLVIPIISGAKNILFINHDETFDRDTENIEVINHLSTSVDFNLVTNSTTNVDNITGNKRMVNVFSTKGSIMFTEIDQAKEATIADMYNYDVVVRDKKDNILFEGASSSNIIIK</sequence>
<protein>
    <recommendedName>
        <fullName evidence="3">Prepilin-type N-terminal cleavage/methylation domain-containing protein</fullName>
    </recommendedName>
</protein>
<accession>A0A6N3GWM6</accession>
<evidence type="ECO:0008006" key="3">
    <source>
        <dbReference type="Google" id="ProtNLM"/>
    </source>
</evidence>
<dbReference type="EMBL" id="CACRTO010000049">
    <property type="protein sequence ID" value="VYU68562.1"/>
    <property type="molecule type" value="Genomic_DNA"/>
</dbReference>
<dbReference type="RefSeq" id="WP_156627930.1">
    <property type="nucleotide sequence ID" value="NZ_CACRTO010000049.1"/>
</dbReference>
<dbReference type="Pfam" id="PF07963">
    <property type="entry name" value="N_methyl"/>
    <property type="match status" value="1"/>
</dbReference>
<dbReference type="InterPro" id="IPR012902">
    <property type="entry name" value="N_methyl_site"/>
</dbReference>
<proteinExistence type="predicted"/>
<evidence type="ECO:0000313" key="2">
    <source>
        <dbReference type="EMBL" id="VYU68562.1"/>
    </source>
</evidence>
<dbReference type="AlphaFoldDB" id="A0A6N3GWM6"/>
<dbReference type="NCBIfam" id="TIGR02532">
    <property type="entry name" value="IV_pilin_GFxxxE"/>
    <property type="match status" value="1"/>
</dbReference>
<keyword evidence="1" id="KW-0812">Transmembrane</keyword>
<reference evidence="2" key="1">
    <citation type="submission" date="2019-11" db="EMBL/GenBank/DDBJ databases">
        <authorList>
            <person name="Feng L."/>
        </authorList>
    </citation>
    <scope>NUCLEOTIDE SEQUENCE</scope>
    <source>
        <strain evidence="2">CTertiumLFYP3</strain>
    </source>
</reference>
<keyword evidence="1" id="KW-0472">Membrane</keyword>
<name>A0A6N3GWM6_9CLOT</name>
<feature type="transmembrane region" description="Helical" evidence="1">
    <location>
        <begin position="12"/>
        <end position="39"/>
    </location>
</feature>
<keyword evidence="1" id="KW-1133">Transmembrane helix</keyword>
<evidence type="ECO:0000256" key="1">
    <source>
        <dbReference type="SAM" id="Phobius"/>
    </source>
</evidence>